<dbReference type="RefSeq" id="WP_140781348.1">
    <property type="nucleotide sequence ID" value="NZ_VFSS01000006.1"/>
</dbReference>
<comment type="cofactor">
    <cofactor evidence="12">
        <name>Zn(2+)</name>
        <dbReference type="ChEBI" id="CHEBI:29105"/>
    </cofactor>
    <text evidence="12">Binds 1 zinc ion per monomer.</text>
</comment>
<dbReference type="SUPFAM" id="SSF56731">
    <property type="entry name" value="DNA primase core"/>
    <property type="match status" value="1"/>
</dbReference>
<evidence type="ECO:0000256" key="5">
    <source>
        <dbReference type="ARBA" id="ARBA00022705"/>
    </source>
</evidence>
<dbReference type="GO" id="GO:0008270">
    <property type="term" value="F:zinc ion binding"/>
    <property type="evidence" value="ECO:0007669"/>
    <property type="project" value="UniProtKB-UniRule"/>
</dbReference>
<organism evidence="14 15">
    <name type="scientific">[Mycoplasma] falconis</name>
    <dbReference type="NCBI Taxonomy" id="92403"/>
    <lineage>
        <taxon>Bacteria</taxon>
        <taxon>Bacillati</taxon>
        <taxon>Mycoplasmatota</taxon>
        <taxon>Mycoplasmoidales</taxon>
        <taxon>Metamycoplasmataceae</taxon>
        <taxon>Metamycoplasma</taxon>
    </lineage>
</organism>
<dbReference type="HAMAP" id="MF_00974">
    <property type="entry name" value="DNA_primase_DnaG"/>
    <property type="match status" value="1"/>
</dbReference>
<keyword evidence="9" id="KW-0460">Magnesium</keyword>
<dbReference type="GO" id="GO:0003899">
    <property type="term" value="F:DNA-directed RNA polymerase activity"/>
    <property type="evidence" value="ECO:0007669"/>
    <property type="project" value="UniProtKB-UniRule"/>
</dbReference>
<dbReference type="CDD" id="cd03364">
    <property type="entry name" value="TOPRIM_DnaG_primases"/>
    <property type="match status" value="1"/>
</dbReference>
<keyword evidence="6 12" id="KW-0479">Metal-binding</keyword>
<keyword evidence="1 12" id="KW-0240">DNA-directed RNA polymerase</keyword>
<keyword evidence="2 12" id="KW-0639">Primosome</keyword>
<dbReference type="Pfam" id="PF08275">
    <property type="entry name" value="DNAG_N"/>
    <property type="match status" value="1"/>
</dbReference>
<dbReference type="PANTHER" id="PTHR30313">
    <property type="entry name" value="DNA PRIMASE"/>
    <property type="match status" value="1"/>
</dbReference>
<keyword evidence="10 12" id="KW-0238">DNA-binding</keyword>
<evidence type="ECO:0000313" key="14">
    <source>
        <dbReference type="EMBL" id="TPE57276.1"/>
    </source>
</evidence>
<evidence type="ECO:0000256" key="7">
    <source>
        <dbReference type="ARBA" id="ARBA00022771"/>
    </source>
</evidence>
<dbReference type="InterPro" id="IPR002694">
    <property type="entry name" value="Znf_CHC2"/>
</dbReference>
<dbReference type="SMART" id="SM00493">
    <property type="entry name" value="TOPRIM"/>
    <property type="match status" value="1"/>
</dbReference>
<dbReference type="GO" id="GO:0003677">
    <property type="term" value="F:DNA binding"/>
    <property type="evidence" value="ECO:0007669"/>
    <property type="project" value="UniProtKB-KW"/>
</dbReference>
<dbReference type="InterPro" id="IPR034151">
    <property type="entry name" value="TOPRIM_DnaG_bac"/>
</dbReference>
<evidence type="ECO:0000256" key="11">
    <source>
        <dbReference type="ARBA" id="ARBA00023163"/>
    </source>
</evidence>
<comment type="subunit">
    <text evidence="12">Monomer. Interacts with DnaB.</text>
</comment>
<evidence type="ECO:0000256" key="6">
    <source>
        <dbReference type="ARBA" id="ARBA00022723"/>
    </source>
</evidence>
<dbReference type="InterPro" id="IPR006295">
    <property type="entry name" value="DNA_primase_DnaG"/>
</dbReference>
<evidence type="ECO:0000256" key="3">
    <source>
        <dbReference type="ARBA" id="ARBA00022679"/>
    </source>
</evidence>
<dbReference type="InterPro" id="IPR037068">
    <property type="entry name" value="DNA_primase_core_N_sf"/>
</dbReference>
<evidence type="ECO:0000256" key="10">
    <source>
        <dbReference type="ARBA" id="ARBA00023125"/>
    </source>
</evidence>
<keyword evidence="5 12" id="KW-0235">DNA replication</keyword>
<dbReference type="InterPro" id="IPR036977">
    <property type="entry name" value="DNA_primase_Znf_CHC2"/>
</dbReference>
<evidence type="ECO:0000313" key="15">
    <source>
        <dbReference type="Proteomes" id="UP000319776"/>
    </source>
</evidence>
<evidence type="ECO:0000256" key="8">
    <source>
        <dbReference type="ARBA" id="ARBA00022833"/>
    </source>
</evidence>
<comment type="function">
    <text evidence="12">RNA polymerase that catalyzes the synthesis of short RNA molecules used as primers for DNA polymerase during DNA replication.</text>
</comment>
<dbReference type="GO" id="GO:0000428">
    <property type="term" value="C:DNA-directed RNA polymerase complex"/>
    <property type="evidence" value="ECO:0007669"/>
    <property type="project" value="UniProtKB-KW"/>
</dbReference>
<dbReference type="Proteomes" id="UP000319776">
    <property type="component" value="Unassembled WGS sequence"/>
</dbReference>
<evidence type="ECO:0000256" key="4">
    <source>
        <dbReference type="ARBA" id="ARBA00022695"/>
    </source>
</evidence>
<dbReference type="EMBL" id="VFSS01000006">
    <property type="protein sequence ID" value="TPE57276.1"/>
    <property type="molecule type" value="Genomic_DNA"/>
</dbReference>
<evidence type="ECO:0000256" key="12">
    <source>
        <dbReference type="HAMAP-Rule" id="MF_00974"/>
    </source>
</evidence>
<dbReference type="EC" id="2.7.7.101" evidence="12"/>
<reference evidence="14 15" key="1">
    <citation type="submission" date="2019-06" db="EMBL/GenBank/DDBJ databases">
        <title>Mycoplasma falconis type strain whole genome sequence.</title>
        <authorList>
            <person name="Spergser J."/>
        </authorList>
    </citation>
    <scope>NUCLEOTIDE SEQUENCE [LARGE SCALE GENOMIC DNA]</scope>
    <source>
        <strain evidence="14 15">ATCC 51372</strain>
    </source>
</reference>
<dbReference type="NCBIfam" id="TIGR01391">
    <property type="entry name" value="dnaG"/>
    <property type="match status" value="1"/>
</dbReference>
<dbReference type="OrthoDB" id="9803773at2"/>
<dbReference type="Gene3D" id="3.40.1360.10">
    <property type="match status" value="1"/>
</dbReference>
<dbReference type="PANTHER" id="PTHR30313:SF2">
    <property type="entry name" value="DNA PRIMASE"/>
    <property type="match status" value="1"/>
</dbReference>
<dbReference type="Gene3D" id="3.90.980.10">
    <property type="entry name" value="DNA primase, catalytic core, N-terminal domain"/>
    <property type="match status" value="1"/>
</dbReference>
<dbReference type="GO" id="GO:1990077">
    <property type="term" value="C:primosome complex"/>
    <property type="evidence" value="ECO:0007669"/>
    <property type="project" value="UniProtKB-KW"/>
</dbReference>
<evidence type="ECO:0000259" key="13">
    <source>
        <dbReference type="PROSITE" id="PS50880"/>
    </source>
</evidence>
<dbReference type="InterPro" id="IPR030846">
    <property type="entry name" value="DnaG_bac"/>
</dbReference>
<keyword evidence="11 12" id="KW-0804">Transcription</keyword>
<comment type="domain">
    <text evidence="12">Contains an N-terminal zinc-binding domain, a central core domain that contains the primase activity, and a C-terminal DnaB-binding domain.</text>
</comment>
<keyword evidence="15" id="KW-1185">Reference proteome</keyword>
<feature type="zinc finger region" description="CHC2-type" evidence="12">
    <location>
        <begin position="36"/>
        <end position="60"/>
    </location>
</feature>
<dbReference type="FunFam" id="3.90.580.10:FF:000001">
    <property type="entry name" value="DNA primase"/>
    <property type="match status" value="1"/>
</dbReference>
<gene>
    <name evidence="12 14" type="primary">dnaG</name>
    <name evidence="14" type="ORF">FJO69_02080</name>
</gene>
<dbReference type="GO" id="GO:0005737">
    <property type="term" value="C:cytoplasm"/>
    <property type="evidence" value="ECO:0007669"/>
    <property type="project" value="TreeGrafter"/>
</dbReference>
<feature type="domain" description="Toprim" evidence="13">
    <location>
        <begin position="253"/>
        <end position="336"/>
    </location>
</feature>
<dbReference type="SUPFAM" id="SSF57783">
    <property type="entry name" value="Zinc beta-ribbon"/>
    <property type="match status" value="1"/>
</dbReference>
<dbReference type="SMART" id="SM00400">
    <property type="entry name" value="ZnF_CHCC"/>
    <property type="match status" value="1"/>
</dbReference>
<comment type="catalytic activity">
    <reaction evidence="12">
        <text>ssDNA + n NTP = ssDNA/pppN(pN)n-1 hybrid + (n-1) diphosphate.</text>
        <dbReference type="EC" id="2.7.7.101"/>
    </reaction>
</comment>
<evidence type="ECO:0000256" key="2">
    <source>
        <dbReference type="ARBA" id="ARBA00022515"/>
    </source>
</evidence>
<keyword evidence="3 12" id="KW-0808">Transferase</keyword>
<dbReference type="Pfam" id="PF01807">
    <property type="entry name" value="Zn_ribbon_DnaG"/>
    <property type="match status" value="1"/>
</dbReference>
<dbReference type="AlphaFoldDB" id="A0A501X9W8"/>
<protein>
    <recommendedName>
        <fullName evidence="12">DNA primase</fullName>
        <ecNumber evidence="12">2.7.7.101</ecNumber>
    </recommendedName>
</protein>
<dbReference type="GO" id="GO:0006269">
    <property type="term" value="P:DNA replication, synthesis of primer"/>
    <property type="evidence" value="ECO:0007669"/>
    <property type="project" value="UniProtKB-UniRule"/>
</dbReference>
<sequence>MEENVWELVLSKMDIISVIAESLPLIKQGKNFKACCPFHGEKTPSFVVSPEKQIFKCFGCGKSGNAIKFVELQKSLTAIDALKYIANKFNIDISQYEKRLSPKQDSQEHLDIYEVNKTALDLFEYELLVKIKNNKDLQSFVIKRKLNKELIKAFKIGFADKETNLYKFLKGKNLNEFAIANASLITTNQKNFFNNRVIFPIQDKNGNIVAFSGRSLNSEDTPKYLNSAETSVFVKNEVLFNFYNAKAEINNLKEVYLVEGQFDVIAMYKAGYKNTVAAMGTSLSKQHLELLKNCQINLFFDNDKAGKLATQKNLRQILYWSKQLNIKPYFIINKADKDADELYNLDEGKTLKNIVENKIDIVAYLLNNFVEVKNSNLNDTEKINQYQFLFEYVYYLETDLQLVLKNKLLENKIFNAEICDELFKNYVKPNFPSSNFKVNKEKAKSSLNYVNDYPIDLNTIEPSFIEEDYQININHFPKPKNNKYKKNNPPLIGRARIIALLIKTTLQQPQFVKNWKIENFSRINYYGSQSQLKNLICYLVKLIKDQNLTDKQDWIKYIENDHKLSNNIKQEYLQLIAQINDIAETSYNKDQYDQQINKLNDSLTTKKLFTKRKV</sequence>
<keyword evidence="4 12" id="KW-0548">Nucleotidyltransferase</keyword>
<keyword evidence="7 12" id="KW-0863">Zinc-finger</keyword>
<evidence type="ECO:0000256" key="1">
    <source>
        <dbReference type="ARBA" id="ARBA00022478"/>
    </source>
</evidence>
<proteinExistence type="inferred from homology"/>
<comment type="similarity">
    <text evidence="12">Belongs to the DnaG primase family.</text>
</comment>
<dbReference type="InterPro" id="IPR013264">
    <property type="entry name" value="DNAG_N"/>
</dbReference>
<name>A0A501X9W8_9BACT</name>
<comment type="caution">
    <text evidence="14">The sequence shown here is derived from an EMBL/GenBank/DDBJ whole genome shotgun (WGS) entry which is preliminary data.</text>
</comment>
<dbReference type="InterPro" id="IPR050219">
    <property type="entry name" value="DnaG_primase"/>
</dbReference>
<dbReference type="InterPro" id="IPR006171">
    <property type="entry name" value="TOPRIM_dom"/>
</dbReference>
<accession>A0A501X9W8</accession>
<keyword evidence="8 12" id="KW-0862">Zinc</keyword>
<evidence type="ECO:0000256" key="9">
    <source>
        <dbReference type="ARBA" id="ARBA00022842"/>
    </source>
</evidence>
<dbReference type="PROSITE" id="PS50880">
    <property type="entry name" value="TOPRIM"/>
    <property type="match status" value="1"/>
</dbReference>
<dbReference type="Pfam" id="PF13662">
    <property type="entry name" value="Toprim_4"/>
    <property type="match status" value="1"/>
</dbReference>
<dbReference type="Gene3D" id="3.90.580.10">
    <property type="entry name" value="Zinc finger, CHC2-type domain"/>
    <property type="match status" value="1"/>
</dbReference>